<keyword evidence="3" id="KW-1185">Reference proteome</keyword>
<gene>
    <name evidence="2" type="ORF">JOE66_000443</name>
</gene>
<name>A0ABS2L1A5_9MICO</name>
<evidence type="ECO:0000313" key="3">
    <source>
        <dbReference type="Proteomes" id="UP000776164"/>
    </source>
</evidence>
<feature type="domain" description="FAD dependent oxidoreductase" evidence="1">
    <location>
        <begin position="55"/>
        <end position="412"/>
    </location>
</feature>
<evidence type="ECO:0000259" key="1">
    <source>
        <dbReference type="Pfam" id="PF01266"/>
    </source>
</evidence>
<dbReference type="Gene3D" id="3.30.9.10">
    <property type="entry name" value="D-Amino Acid Oxidase, subunit A, domain 2"/>
    <property type="match status" value="1"/>
</dbReference>
<dbReference type="RefSeq" id="WP_205106510.1">
    <property type="nucleotide sequence ID" value="NZ_BAAAHT010000018.1"/>
</dbReference>
<dbReference type="Gene3D" id="3.50.50.60">
    <property type="entry name" value="FAD/NAD(P)-binding domain"/>
    <property type="match status" value="1"/>
</dbReference>
<dbReference type="Pfam" id="PF01266">
    <property type="entry name" value="DAO"/>
    <property type="match status" value="1"/>
</dbReference>
<dbReference type="Proteomes" id="UP000776164">
    <property type="component" value="Unassembled WGS sequence"/>
</dbReference>
<evidence type="ECO:0000313" key="2">
    <source>
        <dbReference type="EMBL" id="MBM7470809.1"/>
    </source>
</evidence>
<comment type="caution">
    <text evidence="2">The sequence shown here is derived from an EMBL/GenBank/DDBJ whole genome shotgun (WGS) entry which is preliminary data.</text>
</comment>
<reference evidence="2 3" key="1">
    <citation type="submission" date="2021-01" db="EMBL/GenBank/DDBJ databases">
        <title>Sequencing the genomes of 1000 actinobacteria strains.</title>
        <authorList>
            <person name="Klenk H.-P."/>
        </authorList>
    </citation>
    <scope>NUCLEOTIDE SEQUENCE [LARGE SCALE GENOMIC DNA]</scope>
    <source>
        <strain evidence="2 3">DSM 13057</strain>
    </source>
</reference>
<sequence>MTPPKAHDTVFERQRPSELAIEHALAGVRRSAFWLDDIAASRDRYETLSGTIDADLVIVGGGYTGLWSALRALEREPDARVVVLEAGRVAWAASGRNGGFCEASITHGDENGENRWPEEMDALRRIGEKNLDDIERTVERYGMKCDFERTGTLTVAVEPHQPEWIRDLVPGDAFLDSAAVQSQVASPTYLAGAWDKRSTALVHPAKLAAELARVVTELGGRIFEKSRVTGLENHGSGVLMRTAGGGVVRADHAILATNVFPSLLKRNRGMTVPVYDYVLMTEPLSDAQLASIGWSNRQGIADLANQFHYYRLSRDNRILFGGYDAVYYGGGTVRPSYEERPASFSTLASHLLTTFPQLAGIRFTNAWAGPIDTSTRFCAFFGKARAGRVAYASGFTGLGVGASRFAADVMLDLLLGEQTERTELRMVRERPLPFPPEPAASIGINLTRWSLDRADHREGRRNMLLRSLDALGLGFDS</sequence>
<protein>
    <submittedName>
        <fullName evidence="2">Glycine/D-amino acid oxidase-like deaminating enzyme</fullName>
    </submittedName>
</protein>
<dbReference type="PANTHER" id="PTHR13847">
    <property type="entry name" value="SARCOSINE DEHYDROGENASE-RELATED"/>
    <property type="match status" value="1"/>
</dbReference>
<dbReference type="SUPFAM" id="SSF51905">
    <property type="entry name" value="FAD/NAD(P)-binding domain"/>
    <property type="match status" value="1"/>
</dbReference>
<dbReference type="InterPro" id="IPR036188">
    <property type="entry name" value="FAD/NAD-bd_sf"/>
</dbReference>
<proteinExistence type="predicted"/>
<organism evidence="2 3">
    <name type="scientific">Subtercola frigoramans</name>
    <dbReference type="NCBI Taxonomy" id="120298"/>
    <lineage>
        <taxon>Bacteria</taxon>
        <taxon>Bacillati</taxon>
        <taxon>Actinomycetota</taxon>
        <taxon>Actinomycetes</taxon>
        <taxon>Micrococcales</taxon>
        <taxon>Microbacteriaceae</taxon>
        <taxon>Subtercola</taxon>
    </lineage>
</organism>
<dbReference type="PANTHER" id="PTHR13847:SF281">
    <property type="entry name" value="FAD DEPENDENT OXIDOREDUCTASE DOMAIN-CONTAINING PROTEIN"/>
    <property type="match status" value="1"/>
</dbReference>
<dbReference type="InterPro" id="IPR006076">
    <property type="entry name" value="FAD-dep_OxRdtase"/>
</dbReference>
<dbReference type="EMBL" id="JAFBBU010000001">
    <property type="protein sequence ID" value="MBM7470809.1"/>
    <property type="molecule type" value="Genomic_DNA"/>
</dbReference>
<accession>A0ABS2L1A5</accession>